<proteinExistence type="predicted"/>
<evidence type="ECO:0000313" key="3">
    <source>
        <dbReference type="EMBL" id="ADJ42652.1"/>
    </source>
</evidence>
<keyword evidence="2" id="KW-1133">Transmembrane helix</keyword>
<dbReference type="PATRIC" id="fig|749927.5.peg.860"/>
<dbReference type="RefSeq" id="WP_013222745.1">
    <property type="nucleotide sequence ID" value="NC_014318.1"/>
</dbReference>
<feature type="region of interest" description="Disordered" evidence="1">
    <location>
        <begin position="1"/>
        <end position="25"/>
    </location>
</feature>
<sequence>MSTHRYAGYEDEYENDYQDSDDTTDVLDERPRRGAAHVVSALGGLVLTPVALGLLSWGGLRQQQLIQATLSTNRDPLGIALLAGGAILLLVVAALGALSAVGPILGGLIYGVLPGVAAMAVPEWGFRLVNLMPKSDIAYGVMDFLFIGGLLGVGFLLVGSGLANALVRRRREG</sequence>
<name>A0A0H3CVI0_AMYMU</name>
<evidence type="ECO:0000256" key="1">
    <source>
        <dbReference type="SAM" id="MobiDB-lite"/>
    </source>
</evidence>
<dbReference type="OrthoDB" id="3627751at2"/>
<dbReference type="KEGG" id="amd:AMED_0832"/>
<accession>A0A0H3CVI0</accession>
<dbReference type="EMBL" id="CP002000">
    <property type="protein sequence ID" value="ADJ42652.1"/>
    <property type="molecule type" value="Genomic_DNA"/>
</dbReference>
<feature type="compositionally biased region" description="Acidic residues" evidence="1">
    <location>
        <begin position="9"/>
        <end position="25"/>
    </location>
</feature>
<dbReference type="HOGENOM" id="CLU_1544438_0_0_11"/>
<keyword evidence="2" id="KW-0812">Transmembrane</keyword>
<feature type="transmembrane region" description="Helical" evidence="2">
    <location>
        <begin position="77"/>
        <end position="98"/>
    </location>
</feature>
<dbReference type="GeneID" id="92868631"/>
<reference evidence="3 4" key="1">
    <citation type="journal article" date="2010" name="Cell Res.">
        <title>Complete genome sequence of the rifamycin SV-producing Amycolatopsis mediterranei U32 revealed its genetic characteristics in phylogeny and metabolism.</title>
        <authorList>
            <person name="Zhao W."/>
            <person name="Zhong Y."/>
            <person name="Yuan H."/>
            <person name="Wang J."/>
            <person name="Zheng H."/>
            <person name="Wang Y."/>
            <person name="Cen X."/>
            <person name="Xu F."/>
            <person name="Bai J."/>
            <person name="Han X."/>
            <person name="Lu G."/>
            <person name="Zhu Y."/>
            <person name="Shao Z."/>
            <person name="Yan H."/>
            <person name="Li C."/>
            <person name="Peng N."/>
            <person name="Zhang Z."/>
            <person name="Zhang Y."/>
            <person name="Lin W."/>
            <person name="Fan Y."/>
            <person name="Qin Z."/>
            <person name="Hu Y."/>
            <person name="Zhu B."/>
            <person name="Wang S."/>
            <person name="Ding X."/>
            <person name="Zhao G.P."/>
        </authorList>
    </citation>
    <scope>NUCLEOTIDE SEQUENCE [LARGE SCALE GENOMIC DNA]</scope>
    <source>
        <strain evidence="4">U-32</strain>
    </source>
</reference>
<evidence type="ECO:0000313" key="4">
    <source>
        <dbReference type="Proteomes" id="UP000000328"/>
    </source>
</evidence>
<dbReference type="AlphaFoldDB" id="A0A0H3CVI0"/>
<organism evidence="3 4">
    <name type="scientific">Amycolatopsis mediterranei (strain U-32)</name>
    <dbReference type="NCBI Taxonomy" id="749927"/>
    <lineage>
        <taxon>Bacteria</taxon>
        <taxon>Bacillati</taxon>
        <taxon>Actinomycetota</taxon>
        <taxon>Actinomycetes</taxon>
        <taxon>Pseudonocardiales</taxon>
        <taxon>Pseudonocardiaceae</taxon>
        <taxon>Amycolatopsis</taxon>
    </lineage>
</organism>
<feature type="transmembrane region" description="Helical" evidence="2">
    <location>
        <begin position="105"/>
        <end position="124"/>
    </location>
</feature>
<keyword evidence="2" id="KW-0472">Membrane</keyword>
<feature type="transmembrane region" description="Helical" evidence="2">
    <location>
        <begin position="38"/>
        <end position="57"/>
    </location>
</feature>
<gene>
    <name evidence="3" type="ordered locus">AMED_0832</name>
</gene>
<dbReference type="eggNOG" id="ENOG5033D0U">
    <property type="taxonomic scope" value="Bacteria"/>
</dbReference>
<protein>
    <submittedName>
        <fullName evidence="3">Uncharacterized protein</fullName>
    </submittedName>
</protein>
<evidence type="ECO:0000256" key="2">
    <source>
        <dbReference type="SAM" id="Phobius"/>
    </source>
</evidence>
<feature type="transmembrane region" description="Helical" evidence="2">
    <location>
        <begin position="144"/>
        <end position="167"/>
    </location>
</feature>
<dbReference type="Proteomes" id="UP000000328">
    <property type="component" value="Chromosome"/>
</dbReference>